<dbReference type="FunFam" id="1.10.10.10:FF:000001">
    <property type="entry name" value="LysR family transcriptional regulator"/>
    <property type="match status" value="1"/>
</dbReference>
<evidence type="ECO:0000256" key="3">
    <source>
        <dbReference type="ARBA" id="ARBA00023125"/>
    </source>
</evidence>
<dbReference type="Pfam" id="PF00126">
    <property type="entry name" value="HTH_1"/>
    <property type="match status" value="1"/>
</dbReference>
<dbReference type="SUPFAM" id="SSF53850">
    <property type="entry name" value="Periplasmic binding protein-like II"/>
    <property type="match status" value="1"/>
</dbReference>
<evidence type="ECO:0000256" key="1">
    <source>
        <dbReference type="ARBA" id="ARBA00009437"/>
    </source>
</evidence>
<dbReference type="PANTHER" id="PTHR30419:SF8">
    <property type="entry name" value="NITROGEN ASSIMILATION TRANSCRIPTIONAL ACTIVATOR-RELATED"/>
    <property type="match status" value="1"/>
</dbReference>
<dbReference type="GO" id="GO:0003677">
    <property type="term" value="F:DNA binding"/>
    <property type="evidence" value="ECO:0007669"/>
    <property type="project" value="UniProtKB-KW"/>
</dbReference>
<keyword evidence="3 6" id="KW-0238">DNA-binding</keyword>
<reference evidence="6 7" key="1">
    <citation type="submission" date="2016-10" db="EMBL/GenBank/DDBJ databases">
        <authorList>
            <person name="de Groot N.N."/>
        </authorList>
    </citation>
    <scope>NUCLEOTIDE SEQUENCE [LARGE SCALE GENOMIC DNA]</scope>
    <source>
        <strain evidence="6 7">A-4</strain>
    </source>
</reference>
<keyword evidence="2" id="KW-0805">Transcription regulation</keyword>
<evidence type="ECO:0000256" key="4">
    <source>
        <dbReference type="ARBA" id="ARBA00023163"/>
    </source>
</evidence>
<dbReference type="InterPro" id="IPR036388">
    <property type="entry name" value="WH-like_DNA-bd_sf"/>
</dbReference>
<feature type="domain" description="HTH lysR-type" evidence="5">
    <location>
        <begin position="1"/>
        <end position="58"/>
    </location>
</feature>
<dbReference type="Proteomes" id="UP000182508">
    <property type="component" value="Unassembled WGS sequence"/>
</dbReference>
<dbReference type="RefSeq" id="WP_074486062.1">
    <property type="nucleotide sequence ID" value="NZ_FMXP01000015.1"/>
</dbReference>
<dbReference type="CDD" id="cd05466">
    <property type="entry name" value="PBP2_LTTR_substrate"/>
    <property type="match status" value="1"/>
</dbReference>
<dbReference type="PROSITE" id="PS50931">
    <property type="entry name" value="HTH_LYSR"/>
    <property type="match status" value="1"/>
</dbReference>
<evidence type="ECO:0000259" key="5">
    <source>
        <dbReference type="PROSITE" id="PS50931"/>
    </source>
</evidence>
<dbReference type="SUPFAM" id="SSF46785">
    <property type="entry name" value="Winged helix' DNA-binding domain"/>
    <property type="match status" value="1"/>
</dbReference>
<dbReference type="InterPro" id="IPR005119">
    <property type="entry name" value="LysR_subst-bd"/>
</dbReference>
<dbReference type="GO" id="GO:0003700">
    <property type="term" value="F:DNA-binding transcription factor activity"/>
    <property type="evidence" value="ECO:0007669"/>
    <property type="project" value="InterPro"/>
</dbReference>
<dbReference type="Pfam" id="PF03466">
    <property type="entry name" value="LysR_substrate"/>
    <property type="match status" value="1"/>
</dbReference>
<keyword evidence="4" id="KW-0804">Transcription</keyword>
<evidence type="ECO:0000313" key="6">
    <source>
        <dbReference type="EMBL" id="SDB25072.1"/>
    </source>
</evidence>
<proteinExistence type="inferred from homology"/>
<dbReference type="PANTHER" id="PTHR30419">
    <property type="entry name" value="HTH-TYPE TRANSCRIPTIONAL REGULATOR YBHD"/>
    <property type="match status" value="1"/>
</dbReference>
<protein>
    <submittedName>
        <fullName evidence="6">DNA-binding transcriptional regulator, LysR family</fullName>
    </submittedName>
</protein>
<dbReference type="Gene3D" id="1.10.10.10">
    <property type="entry name" value="Winged helix-like DNA-binding domain superfamily/Winged helix DNA-binding domain"/>
    <property type="match status" value="1"/>
</dbReference>
<dbReference type="EMBL" id="FMXP01000015">
    <property type="protein sequence ID" value="SDB25072.1"/>
    <property type="molecule type" value="Genomic_DNA"/>
</dbReference>
<name>A0A1G6BWS5_9STRE</name>
<dbReference type="InterPro" id="IPR050950">
    <property type="entry name" value="HTH-type_LysR_regulators"/>
</dbReference>
<dbReference type="AlphaFoldDB" id="A0A1G6BWS5"/>
<comment type="similarity">
    <text evidence="1">Belongs to the LysR transcriptional regulatory family.</text>
</comment>
<dbReference type="InterPro" id="IPR036390">
    <property type="entry name" value="WH_DNA-bd_sf"/>
</dbReference>
<evidence type="ECO:0000313" key="7">
    <source>
        <dbReference type="Proteomes" id="UP000182508"/>
    </source>
</evidence>
<dbReference type="STRING" id="439219.SAMN02910293_01250"/>
<sequence length="294" mass="32978">MDIRVLNYFVTIVQTKSISNAANALHVTQPTLSRQIKDLEEELETVLFHRGSREIQLTDDGQYLYNRAMEILSLVEKTENNIRKSDELAGEIYIGAAESQSLDVIAKAIKRLTDLYPQVRIHIRSGNADDILEHLNKGVYDLGVTIGGYDTRKYNHIALKNRDRWGVLVPKDHPLTQMESPTLKDIVKYPLIVSAQTSSEPSALAGVGDYQIVASYNLLYNASLLVKAGVGIALCLDGIIDTSYEDSPLKFIASDTDQTNQMQIIWKKQSTQSPIAKKFLDILKEEIILNEDQN</sequence>
<dbReference type="InterPro" id="IPR000847">
    <property type="entry name" value="LysR_HTH_N"/>
</dbReference>
<accession>A0A1G6BWS5</accession>
<evidence type="ECO:0000256" key="2">
    <source>
        <dbReference type="ARBA" id="ARBA00023015"/>
    </source>
</evidence>
<keyword evidence="7" id="KW-1185">Reference proteome</keyword>
<organism evidence="6 7">
    <name type="scientific">Streptococcus henryi</name>
    <dbReference type="NCBI Taxonomy" id="439219"/>
    <lineage>
        <taxon>Bacteria</taxon>
        <taxon>Bacillati</taxon>
        <taxon>Bacillota</taxon>
        <taxon>Bacilli</taxon>
        <taxon>Lactobacillales</taxon>
        <taxon>Streptococcaceae</taxon>
        <taxon>Streptococcus</taxon>
    </lineage>
</organism>
<dbReference type="GO" id="GO:0005829">
    <property type="term" value="C:cytosol"/>
    <property type="evidence" value="ECO:0007669"/>
    <property type="project" value="TreeGrafter"/>
</dbReference>
<dbReference type="PRINTS" id="PR00039">
    <property type="entry name" value="HTHLYSR"/>
</dbReference>
<dbReference type="Gene3D" id="3.40.190.290">
    <property type="match status" value="1"/>
</dbReference>
<gene>
    <name evidence="6" type="ORF">SAMN02910293_01250</name>
</gene>